<keyword evidence="3" id="KW-1185">Reference proteome</keyword>
<keyword evidence="1" id="KW-1133">Transmembrane helix</keyword>
<dbReference type="PANTHER" id="PTHR24299:SF58">
    <property type="entry name" value="CYTOCHROME P450"/>
    <property type="match status" value="1"/>
</dbReference>
<dbReference type="PANTHER" id="PTHR24299">
    <property type="entry name" value="CYTOCHROME P450 FAMILY 1"/>
    <property type="match status" value="1"/>
</dbReference>
<feature type="transmembrane region" description="Helical" evidence="1">
    <location>
        <begin position="6"/>
        <end position="27"/>
    </location>
</feature>
<evidence type="ECO:0000256" key="1">
    <source>
        <dbReference type="SAM" id="Phobius"/>
    </source>
</evidence>
<gene>
    <name evidence="2" type="ORF">CASFOL_013466</name>
</gene>
<reference evidence="3" key="1">
    <citation type="journal article" date="2024" name="IScience">
        <title>Strigolactones Initiate the Formation of Haustorium-like Structures in Castilleja.</title>
        <authorList>
            <person name="Buerger M."/>
            <person name="Peterson D."/>
            <person name="Chory J."/>
        </authorList>
    </citation>
    <scope>NUCLEOTIDE SEQUENCE [LARGE SCALE GENOMIC DNA]</scope>
</reference>
<comment type="caution">
    <text evidence="2">The sequence shown here is derived from an EMBL/GenBank/DDBJ whole genome shotgun (WGS) entry which is preliminary data.</text>
</comment>
<keyword evidence="1" id="KW-0812">Transmembrane</keyword>
<dbReference type="SUPFAM" id="SSF48264">
    <property type="entry name" value="Cytochrome P450"/>
    <property type="match status" value="1"/>
</dbReference>
<organism evidence="2 3">
    <name type="scientific">Castilleja foliolosa</name>
    <dbReference type="NCBI Taxonomy" id="1961234"/>
    <lineage>
        <taxon>Eukaryota</taxon>
        <taxon>Viridiplantae</taxon>
        <taxon>Streptophyta</taxon>
        <taxon>Embryophyta</taxon>
        <taxon>Tracheophyta</taxon>
        <taxon>Spermatophyta</taxon>
        <taxon>Magnoliopsida</taxon>
        <taxon>eudicotyledons</taxon>
        <taxon>Gunneridae</taxon>
        <taxon>Pentapetalae</taxon>
        <taxon>asterids</taxon>
        <taxon>lamiids</taxon>
        <taxon>Lamiales</taxon>
        <taxon>Orobanchaceae</taxon>
        <taxon>Pedicularideae</taxon>
        <taxon>Castillejinae</taxon>
        <taxon>Castilleja</taxon>
    </lineage>
</organism>
<protein>
    <recommendedName>
        <fullName evidence="4">Cytochrome P450</fullName>
    </recommendedName>
</protein>
<dbReference type="EMBL" id="JAVIJP010000016">
    <property type="protein sequence ID" value="KAL3642651.1"/>
    <property type="molecule type" value="Genomic_DNA"/>
</dbReference>
<keyword evidence="1" id="KW-0472">Membrane</keyword>
<name>A0ABD3DK25_9LAMI</name>
<evidence type="ECO:0000313" key="3">
    <source>
        <dbReference type="Proteomes" id="UP001632038"/>
    </source>
</evidence>
<dbReference type="Gene3D" id="1.10.630.10">
    <property type="entry name" value="Cytochrome P450"/>
    <property type="match status" value="1"/>
</dbReference>
<evidence type="ECO:0000313" key="2">
    <source>
        <dbReference type="EMBL" id="KAL3642651.1"/>
    </source>
</evidence>
<sequence>MNWNIISFPFLVTLFAILIIWFLNNLLKSKNGASKPHPPGPPGWPVVGNIFDLGETPHQTLYKLQADYGPVIWLKLGAINTMVVQSAEAASELFKKYDLPFADRKVPVRFHDISRVQPGIRGPRSVR</sequence>
<proteinExistence type="predicted"/>
<accession>A0ABD3DK25</accession>
<dbReference type="Proteomes" id="UP001632038">
    <property type="component" value="Unassembled WGS sequence"/>
</dbReference>
<dbReference type="AlphaFoldDB" id="A0ABD3DK25"/>
<dbReference type="InterPro" id="IPR001128">
    <property type="entry name" value="Cyt_P450"/>
</dbReference>
<evidence type="ECO:0008006" key="4">
    <source>
        <dbReference type="Google" id="ProtNLM"/>
    </source>
</evidence>
<dbReference type="Pfam" id="PF00067">
    <property type="entry name" value="p450"/>
    <property type="match status" value="1"/>
</dbReference>
<dbReference type="InterPro" id="IPR036396">
    <property type="entry name" value="Cyt_P450_sf"/>
</dbReference>